<evidence type="ECO:0000259" key="9">
    <source>
        <dbReference type="PROSITE" id="PS50262"/>
    </source>
</evidence>
<keyword evidence="3 8" id="KW-1133">Transmembrane helix</keyword>
<feature type="transmembrane region" description="Helical" evidence="8">
    <location>
        <begin position="36"/>
        <end position="62"/>
    </location>
</feature>
<dbReference type="Gene3D" id="1.20.1070.10">
    <property type="entry name" value="Rhodopsin 7-helix transmembrane proteins"/>
    <property type="match status" value="1"/>
</dbReference>
<evidence type="ECO:0000313" key="10">
    <source>
        <dbReference type="EMBL" id="EDV22412.1"/>
    </source>
</evidence>
<dbReference type="KEGG" id="tad:TRIADDRAFT_58993"/>
<dbReference type="InParanoid" id="B3S486"/>
<dbReference type="RefSeq" id="XP_002114956.1">
    <property type="nucleotide sequence ID" value="XM_002114920.1"/>
</dbReference>
<dbReference type="PhylomeDB" id="B3S486"/>
<feature type="transmembrane region" description="Helical" evidence="8">
    <location>
        <begin position="274"/>
        <end position="300"/>
    </location>
</feature>
<gene>
    <name evidence="10" type="ORF">TRIADDRAFT_58993</name>
</gene>
<feature type="domain" description="G-protein coupled receptors family 1 profile" evidence="9">
    <location>
        <begin position="52"/>
        <end position="328"/>
    </location>
</feature>
<evidence type="ECO:0000256" key="7">
    <source>
        <dbReference type="ARBA" id="ARBA00023224"/>
    </source>
</evidence>
<dbReference type="CDD" id="cd00637">
    <property type="entry name" value="7tm_classA_rhodopsin-like"/>
    <property type="match status" value="1"/>
</dbReference>
<dbReference type="AlphaFoldDB" id="B3S486"/>
<dbReference type="Pfam" id="PF00001">
    <property type="entry name" value="7tm_1"/>
    <property type="match status" value="1"/>
</dbReference>
<evidence type="ECO:0000256" key="8">
    <source>
        <dbReference type="SAM" id="Phobius"/>
    </source>
</evidence>
<dbReference type="GO" id="GO:0004930">
    <property type="term" value="F:G protein-coupled receptor activity"/>
    <property type="evidence" value="ECO:0007669"/>
    <property type="project" value="UniProtKB-KW"/>
</dbReference>
<dbReference type="EMBL" id="DS985249">
    <property type="protein sequence ID" value="EDV22412.1"/>
    <property type="molecule type" value="Genomic_DNA"/>
</dbReference>
<organism evidence="10 11">
    <name type="scientific">Trichoplax adhaerens</name>
    <name type="common">Trichoplax reptans</name>
    <dbReference type="NCBI Taxonomy" id="10228"/>
    <lineage>
        <taxon>Eukaryota</taxon>
        <taxon>Metazoa</taxon>
        <taxon>Placozoa</taxon>
        <taxon>Uniplacotomia</taxon>
        <taxon>Trichoplacea</taxon>
        <taxon>Trichoplacidae</taxon>
        <taxon>Trichoplax</taxon>
    </lineage>
</organism>
<dbReference type="CTD" id="6756169"/>
<dbReference type="GO" id="GO:0016020">
    <property type="term" value="C:membrane"/>
    <property type="evidence" value="ECO:0007669"/>
    <property type="project" value="UniProtKB-SubCell"/>
</dbReference>
<proteinExistence type="predicted"/>
<dbReference type="OrthoDB" id="9936726at2759"/>
<feature type="transmembrane region" description="Helical" evidence="8">
    <location>
        <begin position="312"/>
        <end position="331"/>
    </location>
</feature>
<dbReference type="SUPFAM" id="SSF81321">
    <property type="entry name" value="Family A G protein-coupled receptor-like"/>
    <property type="match status" value="1"/>
</dbReference>
<feature type="transmembrane region" description="Helical" evidence="8">
    <location>
        <begin position="210"/>
        <end position="238"/>
    </location>
</feature>
<dbReference type="InterPro" id="IPR017452">
    <property type="entry name" value="GPCR_Rhodpsn_7TM"/>
</dbReference>
<evidence type="ECO:0000256" key="4">
    <source>
        <dbReference type="ARBA" id="ARBA00023040"/>
    </source>
</evidence>
<dbReference type="eggNOG" id="KOG3656">
    <property type="taxonomic scope" value="Eukaryota"/>
</dbReference>
<dbReference type="GO" id="GO:0007186">
    <property type="term" value="P:G protein-coupled receptor signaling pathway"/>
    <property type="evidence" value="ECO:0000318"/>
    <property type="project" value="GO_Central"/>
</dbReference>
<keyword evidence="5 8" id="KW-0472">Membrane</keyword>
<dbReference type="HOGENOM" id="CLU_730224_0_0_1"/>
<feature type="transmembrane region" description="Helical" evidence="8">
    <location>
        <begin position="113"/>
        <end position="134"/>
    </location>
</feature>
<dbReference type="GeneID" id="6756169"/>
<keyword evidence="2 8" id="KW-0812">Transmembrane</keyword>
<feature type="transmembrane region" description="Helical" evidence="8">
    <location>
        <begin position="74"/>
        <end position="93"/>
    </location>
</feature>
<dbReference type="InterPro" id="IPR000276">
    <property type="entry name" value="GPCR_Rhodpsn"/>
</dbReference>
<evidence type="ECO:0000256" key="3">
    <source>
        <dbReference type="ARBA" id="ARBA00022989"/>
    </source>
</evidence>
<evidence type="ECO:0000256" key="2">
    <source>
        <dbReference type="ARBA" id="ARBA00022692"/>
    </source>
</evidence>
<name>B3S486_TRIAD</name>
<evidence type="ECO:0000256" key="1">
    <source>
        <dbReference type="ARBA" id="ARBA00004141"/>
    </source>
</evidence>
<feature type="transmembrane region" description="Helical" evidence="8">
    <location>
        <begin position="155"/>
        <end position="174"/>
    </location>
</feature>
<dbReference type="PANTHER" id="PTHR24235:SF29">
    <property type="entry name" value="GH23382P"/>
    <property type="match status" value="1"/>
</dbReference>
<evidence type="ECO:0000256" key="5">
    <source>
        <dbReference type="ARBA" id="ARBA00023136"/>
    </source>
</evidence>
<evidence type="ECO:0000256" key="6">
    <source>
        <dbReference type="ARBA" id="ARBA00023170"/>
    </source>
</evidence>
<comment type="subcellular location">
    <subcellularLocation>
        <location evidence="1">Membrane</location>
        <topology evidence="1">Multi-pass membrane protein</topology>
    </subcellularLocation>
</comment>
<keyword evidence="6" id="KW-0675">Receptor</keyword>
<dbReference type="PROSITE" id="PS50262">
    <property type="entry name" value="G_PROTEIN_RECEP_F1_2"/>
    <property type="match status" value="1"/>
</dbReference>
<keyword evidence="11" id="KW-1185">Reference proteome</keyword>
<dbReference type="Proteomes" id="UP000009022">
    <property type="component" value="Unassembled WGS sequence"/>
</dbReference>
<accession>B3S486</accession>
<dbReference type="STRING" id="10228.B3S486"/>
<keyword evidence="7" id="KW-0807">Transducer</keyword>
<reference evidence="10 11" key="1">
    <citation type="journal article" date="2008" name="Nature">
        <title>The Trichoplax genome and the nature of placozoans.</title>
        <authorList>
            <person name="Srivastava M."/>
            <person name="Begovic E."/>
            <person name="Chapman J."/>
            <person name="Putnam N.H."/>
            <person name="Hellsten U."/>
            <person name="Kawashima T."/>
            <person name="Kuo A."/>
            <person name="Mitros T."/>
            <person name="Salamov A."/>
            <person name="Carpenter M.L."/>
            <person name="Signorovitch A.Y."/>
            <person name="Moreno M.A."/>
            <person name="Kamm K."/>
            <person name="Grimwood J."/>
            <person name="Schmutz J."/>
            <person name="Shapiro H."/>
            <person name="Grigoriev I.V."/>
            <person name="Buss L.W."/>
            <person name="Schierwater B."/>
            <person name="Dellaporta S.L."/>
            <person name="Rokhsar D.S."/>
        </authorList>
    </citation>
    <scope>NUCLEOTIDE SEQUENCE [LARGE SCALE GENOMIC DNA]</scope>
    <source>
        <strain evidence="10 11">Grell-BS-1999</strain>
    </source>
</reference>
<protein>
    <recommendedName>
        <fullName evidence="9">G-protein coupled receptors family 1 profile domain-containing protein</fullName>
    </recommendedName>
</protein>
<evidence type="ECO:0000313" key="11">
    <source>
        <dbReference type="Proteomes" id="UP000009022"/>
    </source>
</evidence>
<sequence length="379" mass="43061">MDENLLSNHSVIDNNSLITISPAVSLNVVTLSPFQITFLTLYITLGLVGLVGNLVVVASLLIGKHKLQKATDILLLNLALAGLLISVFHIPWMLVTQIFTSGVWLFGQAMCKIYNTVTLFSVLLISFTQMAICIDRYNGLRGIAKLKWRLTIRRAVLVVIIIWLSALAMCYPYLRYLSVMPSNFDNQSYCLLDLPLVPMDFSINEKHVSFVYFICAVIYLLVAYVIPCITMTILYVLIIRILRKQRFKANFLKHLYQQSIFVHNLVRKERVAKIFITCVVFFFVCNLPSSIFLLFLLTHIISREVYIKVRPFLAIIQIFGVVSNAILYGSVNTRVKRSSSSIRRKIGGTLSPSMSNAKINLRKRRFKPKTLKSSLSQSH</sequence>
<keyword evidence="4" id="KW-0297">G-protein coupled receptor</keyword>
<dbReference type="PRINTS" id="PR00237">
    <property type="entry name" value="GPCRRHODOPSN"/>
</dbReference>
<dbReference type="PANTHER" id="PTHR24235">
    <property type="entry name" value="NEUROPEPTIDE Y RECEPTOR"/>
    <property type="match status" value="1"/>
</dbReference>